<dbReference type="InterPro" id="IPR014284">
    <property type="entry name" value="RNA_pol_sigma-70_dom"/>
</dbReference>
<dbReference type="Gene3D" id="1.10.10.10">
    <property type="entry name" value="Winged helix-like DNA-binding domain superfamily/Winged helix DNA-binding domain"/>
    <property type="match status" value="1"/>
</dbReference>
<dbReference type="EMBL" id="BAAALD010000037">
    <property type="protein sequence ID" value="GAA1092277.1"/>
    <property type="molecule type" value="Genomic_DNA"/>
</dbReference>
<comment type="caution">
    <text evidence="4">The sequence shown here is derived from an EMBL/GenBank/DDBJ whole genome shotgun (WGS) entry which is preliminary data.</text>
</comment>
<feature type="domain" description="SCP" evidence="2">
    <location>
        <begin position="409"/>
        <end position="522"/>
    </location>
</feature>
<reference evidence="4 5" key="1">
    <citation type="journal article" date="2019" name="Int. J. Syst. Evol. Microbiol.">
        <title>The Global Catalogue of Microorganisms (GCM) 10K type strain sequencing project: providing services to taxonomists for standard genome sequencing and annotation.</title>
        <authorList>
            <consortium name="The Broad Institute Genomics Platform"/>
            <consortium name="The Broad Institute Genome Sequencing Center for Infectious Disease"/>
            <person name="Wu L."/>
            <person name="Ma J."/>
        </authorList>
    </citation>
    <scope>NUCLEOTIDE SEQUENCE [LARGE SCALE GENOMIC DNA]</scope>
    <source>
        <strain evidence="4 5">JCM 13002</strain>
    </source>
</reference>
<dbReference type="InterPro" id="IPR013325">
    <property type="entry name" value="RNA_pol_sigma_r2"/>
</dbReference>
<dbReference type="CDD" id="cd05379">
    <property type="entry name" value="CAP_bacterial"/>
    <property type="match status" value="1"/>
</dbReference>
<evidence type="ECO:0000313" key="4">
    <source>
        <dbReference type="EMBL" id="GAA1092277.1"/>
    </source>
</evidence>
<name>A0ABN1TLB2_9ACTN</name>
<evidence type="ECO:0000259" key="3">
    <source>
        <dbReference type="Pfam" id="PF04542"/>
    </source>
</evidence>
<dbReference type="Gene3D" id="1.10.1740.10">
    <property type="match status" value="1"/>
</dbReference>
<dbReference type="SUPFAM" id="SSF55797">
    <property type="entry name" value="PR-1-like"/>
    <property type="match status" value="1"/>
</dbReference>
<evidence type="ECO:0000256" key="1">
    <source>
        <dbReference type="SAM" id="MobiDB-lite"/>
    </source>
</evidence>
<sequence>MGNDGAMDTEVVEAAQAGDGAARDRLVADCLPLVYNIVGRAMNGHPDVDDVVQETMIRMVGGLSGLRDTTAFRSWLVAVAMNEVRRSRNARQAGPVPDIDGMAQVADPAGDFVDLTVLRLGLSGQRREVTEATRWLDDRDRDLLSLWWLEAAGRLTRTELAEALELSPQHTAVRVQRMKEQLEVGRTVVRALSAEPRCPSLGELTAVWDGRPSALWRKRIARHLRTCRICEGTARGLVPAEGLLAGLVLVVPMHGFSLGPEFFAAKLAALPGPGTAVTSVLTHTGSAGSAAVPPVPPAPSGVGDRVLDLIGPRGTRSLRRAARRRARRALQAAGAVAVTAAVLGVVRGLPDDAVPPPPPAPSVSVPGPRTVALDAPAPSPSPTMAPPSPSPSPSASPSPTPRSPERQLVDLINAERAKRGCRALRVDAKLHTAAQRHSEDMSARRYFDHDDPAGRGPESRIDAAGYRWRAWGENIDQRRKSPADVFDDWMDDDYHQQNMLDCRYLDAGVGTAPDPAGGLLWTLDVGTPA</sequence>
<protein>
    <recommendedName>
        <fullName evidence="6">Sigma-70 family RNA polymerase sigma factor</fullName>
    </recommendedName>
</protein>
<dbReference type="NCBIfam" id="TIGR02937">
    <property type="entry name" value="sigma70-ECF"/>
    <property type="match status" value="1"/>
</dbReference>
<dbReference type="Pfam" id="PF13412">
    <property type="entry name" value="HTH_24"/>
    <property type="match status" value="1"/>
</dbReference>
<dbReference type="RefSeq" id="WP_344625020.1">
    <property type="nucleotide sequence ID" value="NZ_BAAALD010000037.1"/>
</dbReference>
<dbReference type="InterPro" id="IPR035940">
    <property type="entry name" value="CAP_sf"/>
</dbReference>
<accession>A0ABN1TLB2</accession>
<dbReference type="InterPro" id="IPR007627">
    <property type="entry name" value="RNA_pol_sigma70_r2"/>
</dbReference>
<organism evidence="4 5">
    <name type="scientific">Kitasatospora arboriphila</name>
    <dbReference type="NCBI Taxonomy" id="258052"/>
    <lineage>
        <taxon>Bacteria</taxon>
        <taxon>Bacillati</taxon>
        <taxon>Actinomycetota</taxon>
        <taxon>Actinomycetes</taxon>
        <taxon>Kitasatosporales</taxon>
        <taxon>Streptomycetaceae</taxon>
        <taxon>Kitasatospora</taxon>
    </lineage>
</organism>
<evidence type="ECO:0000259" key="2">
    <source>
        <dbReference type="Pfam" id="PF00188"/>
    </source>
</evidence>
<proteinExistence type="predicted"/>
<feature type="region of interest" description="Disordered" evidence="1">
    <location>
        <begin position="432"/>
        <end position="459"/>
    </location>
</feature>
<dbReference type="Gene3D" id="3.40.33.10">
    <property type="entry name" value="CAP"/>
    <property type="match status" value="1"/>
</dbReference>
<dbReference type="InterPro" id="IPR036388">
    <property type="entry name" value="WH-like_DNA-bd_sf"/>
</dbReference>
<feature type="compositionally biased region" description="Pro residues" evidence="1">
    <location>
        <begin position="377"/>
        <end position="402"/>
    </location>
</feature>
<feature type="domain" description="RNA polymerase sigma-70 region 2" evidence="3">
    <location>
        <begin position="26"/>
        <end position="90"/>
    </location>
</feature>
<dbReference type="InterPro" id="IPR014044">
    <property type="entry name" value="CAP_dom"/>
</dbReference>
<dbReference type="Proteomes" id="UP001499987">
    <property type="component" value="Unassembled WGS sequence"/>
</dbReference>
<evidence type="ECO:0000313" key="5">
    <source>
        <dbReference type="Proteomes" id="UP001499987"/>
    </source>
</evidence>
<dbReference type="PANTHER" id="PTHR31157:SF1">
    <property type="entry name" value="SCP DOMAIN-CONTAINING PROTEIN"/>
    <property type="match status" value="1"/>
</dbReference>
<dbReference type="PANTHER" id="PTHR31157">
    <property type="entry name" value="SCP DOMAIN-CONTAINING PROTEIN"/>
    <property type="match status" value="1"/>
</dbReference>
<gene>
    <name evidence="4" type="ORF">GCM10009663_40050</name>
</gene>
<dbReference type="SUPFAM" id="SSF88946">
    <property type="entry name" value="Sigma2 domain of RNA polymerase sigma factors"/>
    <property type="match status" value="1"/>
</dbReference>
<dbReference type="Pfam" id="PF00188">
    <property type="entry name" value="CAP"/>
    <property type="match status" value="1"/>
</dbReference>
<feature type="region of interest" description="Disordered" evidence="1">
    <location>
        <begin position="353"/>
        <end position="405"/>
    </location>
</feature>
<dbReference type="Pfam" id="PF04542">
    <property type="entry name" value="Sigma70_r2"/>
    <property type="match status" value="1"/>
</dbReference>
<evidence type="ECO:0008006" key="6">
    <source>
        <dbReference type="Google" id="ProtNLM"/>
    </source>
</evidence>
<keyword evidence="5" id="KW-1185">Reference proteome</keyword>